<dbReference type="STRING" id="1198114.AciX9_1939"/>
<organism evidence="3">
    <name type="scientific">Granulicella tundricola (strain ATCC BAA-1859 / DSM 23138 / MP5ACTX9)</name>
    <dbReference type="NCBI Taxonomy" id="1198114"/>
    <lineage>
        <taxon>Bacteria</taxon>
        <taxon>Pseudomonadati</taxon>
        <taxon>Acidobacteriota</taxon>
        <taxon>Terriglobia</taxon>
        <taxon>Terriglobales</taxon>
        <taxon>Acidobacteriaceae</taxon>
        <taxon>Granulicella</taxon>
    </lineage>
</organism>
<dbReference type="RefSeq" id="WP_013580304.1">
    <property type="nucleotide sequence ID" value="NC_015064.1"/>
</dbReference>
<dbReference type="HOGENOM" id="CLU_2464706_0_0_0"/>
<dbReference type="PaxDb" id="1198114-AciX9_1939"/>
<dbReference type="Proteomes" id="UP000000343">
    <property type="component" value="Chromosome"/>
</dbReference>
<keyword evidence="3" id="KW-1185">Reference proteome</keyword>
<proteinExistence type="predicted"/>
<protein>
    <submittedName>
        <fullName evidence="2">Uncharacterized protein</fullName>
    </submittedName>
</protein>
<feature type="region of interest" description="Disordered" evidence="1">
    <location>
        <begin position="1"/>
        <end position="35"/>
    </location>
</feature>
<sequence length="88" mass="8645">MSISIPSFAVNPPDYAAGQPTDQAAPTAKPSVSQQMHTLATSGQSAQQIATSLGLPTSEVNAALGITTSPSGTATAVVAAAARLSVHA</sequence>
<reference evidence="3" key="1">
    <citation type="submission" date="2011-01" db="EMBL/GenBank/DDBJ databases">
        <title>Complete sequence of chromosome of Acidobacterium sp. MP5ACTX9.</title>
        <authorList>
            <consortium name="US DOE Joint Genome Institute"/>
            <person name="Lucas S."/>
            <person name="Copeland A."/>
            <person name="Lapidus A."/>
            <person name="Cheng J.-F."/>
            <person name="Goodwin L."/>
            <person name="Pitluck S."/>
            <person name="Teshima H."/>
            <person name="Detter J.C."/>
            <person name="Han C."/>
            <person name="Tapia R."/>
            <person name="Land M."/>
            <person name="Hauser L."/>
            <person name="Kyrpides N."/>
            <person name="Ivanova N."/>
            <person name="Ovchinnikova G."/>
            <person name="Pagani I."/>
            <person name="Rawat S.R."/>
            <person name="Mannisto M."/>
            <person name="Haggblom M.M."/>
            <person name="Woyke T."/>
        </authorList>
    </citation>
    <scope>NUCLEOTIDE SEQUENCE [LARGE SCALE GENOMIC DNA]</scope>
    <source>
        <strain evidence="3">MP5ACTX9</strain>
    </source>
</reference>
<name>E8X0N4_GRATM</name>
<dbReference type="OrthoDB" id="9974088at2"/>
<dbReference type="KEGG" id="acm:AciX9_1939"/>
<dbReference type="EMBL" id="CP002480">
    <property type="protein sequence ID" value="ADW68985.1"/>
    <property type="molecule type" value="Genomic_DNA"/>
</dbReference>
<evidence type="ECO:0000313" key="2">
    <source>
        <dbReference type="EMBL" id="ADW68985.1"/>
    </source>
</evidence>
<accession>E8X0N4</accession>
<dbReference type="AlphaFoldDB" id="E8X0N4"/>
<gene>
    <name evidence="2" type="ordered locus">AciX9_1939</name>
</gene>
<feature type="compositionally biased region" description="Polar residues" evidence="1">
    <location>
        <begin position="20"/>
        <end position="35"/>
    </location>
</feature>
<evidence type="ECO:0000313" key="3">
    <source>
        <dbReference type="Proteomes" id="UP000000343"/>
    </source>
</evidence>
<evidence type="ECO:0000256" key="1">
    <source>
        <dbReference type="SAM" id="MobiDB-lite"/>
    </source>
</evidence>